<keyword evidence="1" id="KW-0202">Cytokine</keyword>
<organism evidence="5 6">
    <name type="scientific">Sparus aurata</name>
    <name type="common">Gilthead sea bream</name>
    <dbReference type="NCBI Taxonomy" id="8175"/>
    <lineage>
        <taxon>Eukaryota</taxon>
        <taxon>Metazoa</taxon>
        <taxon>Chordata</taxon>
        <taxon>Craniata</taxon>
        <taxon>Vertebrata</taxon>
        <taxon>Euteleostomi</taxon>
        <taxon>Actinopterygii</taxon>
        <taxon>Neopterygii</taxon>
        <taxon>Teleostei</taxon>
        <taxon>Neoteleostei</taxon>
        <taxon>Acanthomorphata</taxon>
        <taxon>Eupercaria</taxon>
        <taxon>Spariformes</taxon>
        <taxon>Sparidae</taxon>
        <taxon>Sparus</taxon>
    </lineage>
</organism>
<dbReference type="Proteomes" id="UP000472265">
    <property type="component" value="Chromosome 19"/>
</dbReference>
<evidence type="ECO:0000256" key="3">
    <source>
        <dbReference type="SAM" id="SignalP"/>
    </source>
</evidence>
<dbReference type="GeneTree" id="ENSGT01030000234839"/>
<reference evidence="5" key="2">
    <citation type="submission" date="2025-08" db="UniProtKB">
        <authorList>
            <consortium name="Ensembl"/>
        </authorList>
    </citation>
    <scope>IDENTIFICATION</scope>
</reference>
<evidence type="ECO:0000313" key="6">
    <source>
        <dbReference type="Proteomes" id="UP000472265"/>
    </source>
</evidence>
<dbReference type="SUPFAM" id="SSF54117">
    <property type="entry name" value="Interleukin 8-like chemokines"/>
    <property type="match status" value="1"/>
</dbReference>
<proteinExistence type="predicted"/>
<protein>
    <recommendedName>
        <fullName evidence="4">Chemokine interleukin-8-like domain-containing protein</fullName>
    </recommendedName>
</protein>
<dbReference type="OMA" id="IIFQTER"/>
<sequence>MANCGSLLKSALVAVVLVAVIHSALAVDEKLASCCKRVDKTEIKEPITGFMVQERNLPCVKAVIFQTKSGLFCKQFSAPWVHRKIVEYMKSKALASPSPVVPSSTASLLSIITSTASPASSSTPSSSPPSSSPPLPSSSLPSLPSTSEAPAGETFSSDE</sequence>
<evidence type="ECO:0000259" key="4">
    <source>
        <dbReference type="Pfam" id="PF00048"/>
    </source>
</evidence>
<name>A0A671YE09_SPAAU</name>
<dbReference type="GO" id="GO:0008009">
    <property type="term" value="F:chemokine activity"/>
    <property type="evidence" value="ECO:0007669"/>
    <property type="project" value="InterPro"/>
</dbReference>
<feature type="compositionally biased region" description="Low complexity" evidence="2">
    <location>
        <begin position="116"/>
        <end position="125"/>
    </location>
</feature>
<feature type="domain" description="Chemokine interleukin-8-like" evidence="4">
    <location>
        <begin position="33"/>
        <end position="85"/>
    </location>
</feature>
<evidence type="ECO:0000256" key="1">
    <source>
        <dbReference type="ARBA" id="ARBA00022514"/>
    </source>
</evidence>
<feature type="chain" id="PRO_5025487085" description="Chemokine interleukin-8-like domain-containing protein" evidence="3">
    <location>
        <begin position="27"/>
        <end position="159"/>
    </location>
</feature>
<dbReference type="Pfam" id="PF00048">
    <property type="entry name" value="IL8"/>
    <property type="match status" value="1"/>
</dbReference>
<dbReference type="GO" id="GO:0006955">
    <property type="term" value="P:immune response"/>
    <property type="evidence" value="ECO:0007669"/>
    <property type="project" value="InterPro"/>
</dbReference>
<dbReference type="AlphaFoldDB" id="A0A671YE09"/>
<keyword evidence="3" id="KW-0732">Signal</keyword>
<evidence type="ECO:0000313" key="5">
    <source>
        <dbReference type="Ensembl" id="ENSSAUP00010061152.1"/>
    </source>
</evidence>
<feature type="region of interest" description="Disordered" evidence="2">
    <location>
        <begin position="116"/>
        <end position="159"/>
    </location>
</feature>
<dbReference type="Gene3D" id="2.40.50.40">
    <property type="match status" value="1"/>
</dbReference>
<reference evidence="5" key="1">
    <citation type="submission" date="2021-04" db="EMBL/GenBank/DDBJ databases">
        <authorList>
            <consortium name="Wellcome Sanger Institute Data Sharing"/>
        </authorList>
    </citation>
    <scope>NUCLEOTIDE SEQUENCE [LARGE SCALE GENOMIC DNA]</scope>
</reference>
<dbReference type="GO" id="GO:0005615">
    <property type="term" value="C:extracellular space"/>
    <property type="evidence" value="ECO:0007669"/>
    <property type="project" value="UniProtKB-KW"/>
</dbReference>
<feature type="signal peptide" evidence="3">
    <location>
        <begin position="1"/>
        <end position="26"/>
    </location>
</feature>
<keyword evidence="6" id="KW-1185">Reference proteome</keyword>
<accession>A0A671YE09</accession>
<dbReference type="InParanoid" id="A0A671YE09"/>
<evidence type="ECO:0000256" key="2">
    <source>
        <dbReference type="SAM" id="MobiDB-lite"/>
    </source>
</evidence>
<dbReference type="InterPro" id="IPR001811">
    <property type="entry name" value="Chemokine_IL8-like_dom"/>
</dbReference>
<feature type="compositionally biased region" description="Low complexity" evidence="2">
    <location>
        <begin position="137"/>
        <end position="147"/>
    </location>
</feature>
<feature type="compositionally biased region" description="Pro residues" evidence="2">
    <location>
        <begin position="126"/>
        <end position="136"/>
    </location>
</feature>
<reference evidence="5" key="3">
    <citation type="submission" date="2025-09" db="UniProtKB">
        <authorList>
            <consortium name="Ensembl"/>
        </authorList>
    </citation>
    <scope>IDENTIFICATION</scope>
</reference>
<dbReference type="Ensembl" id="ENSSAUT00010064108.1">
    <property type="protein sequence ID" value="ENSSAUP00010061152.1"/>
    <property type="gene ID" value="ENSSAUG00010024723.1"/>
</dbReference>
<dbReference type="InterPro" id="IPR036048">
    <property type="entry name" value="Interleukin_8-like_sf"/>
</dbReference>